<sequence>MSQAESNQDTKLDHAVWRNLPEDLILIVLAKLRFLSLVQLRSVCKKWNEYIIRRGQGLNPGEYQVSVPVPVKCEPGRFCAKQLTVYNSKTSKWEKLSLAFTGRMPGREMSGSYTLAATDGGLLCFRDSTFASFVVCNPLTKRWRFLIPPSSCLPPSPKRWEVCPWDCQNNARVSALSRLSDYILVGLIVDPQIGTYKLVMAGIQQNSKTLVYNSALDLWHIGAPVLLPPPPFNRQFRCVQYNSKSVSLNGNLYWLISEGHDSMSSVSVVKYDLDKDFWLATNAAKYPRGSLVRNYRGTMSVMTLDRARIPRYWGGRQWFLQVHETESRFCLISRRISEYSIYKIEGMPRFSAEYNQEYHCCVGQGDFIFIVYKILAGNSQLGYRLVNFDAFMKKYDDLPHLCNPPRQDQSLKWPPMYTDMVETETCEIPNLSGQRSGGGCRRTEKNKRRCRTYATIKIVDNALIVFHSAWGVLSRVCEESTAQMALAVLEISTSGKICL</sequence>
<dbReference type="InterPro" id="IPR015915">
    <property type="entry name" value="Kelch-typ_b-propeller"/>
</dbReference>
<dbReference type="InterPro" id="IPR036047">
    <property type="entry name" value="F-box-like_dom_sf"/>
</dbReference>
<dbReference type="EMBL" id="LVLJ01003074">
    <property type="protein sequence ID" value="OAE22782.1"/>
    <property type="molecule type" value="Genomic_DNA"/>
</dbReference>
<dbReference type="PANTHER" id="PTHR31672:SF2">
    <property type="entry name" value="F-BOX DOMAIN-CONTAINING PROTEIN"/>
    <property type="match status" value="1"/>
</dbReference>
<dbReference type="Gene3D" id="2.120.10.80">
    <property type="entry name" value="Kelch-type beta propeller"/>
    <property type="match status" value="1"/>
</dbReference>
<evidence type="ECO:0000313" key="2">
    <source>
        <dbReference type="EMBL" id="OAE22782.1"/>
    </source>
</evidence>
<dbReference type="InterPro" id="IPR006527">
    <property type="entry name" value="F-box-assoc_dom_typ1"/>
</dbReference>
<gene>
    <name evidence="2" type="ORF">AXG93_2035s1660</name>
</gene>
<dbReference type="Gene3D" id="1.20.1280.50">
    <property type="match status" value="1"/>
</dbReference>
<dbReference type="InterPro" id="IPR001810">
    <property type="entry name" value="F-box_dom"/>
</dbReference>
<dbReference type="Proteomes" id="UP000077202">
    <property type="component" value="Unassembled WGS sequence"/>
</dbReference>
<feature type="domain" description="F-box" evidence="1">
    <location>
        <begin position="14"/>
        <end position="51"/>
    </location>
</feature>
<dbReference type="SUPFAM" id="SSF81383">
    <property type="entry name" value="F-box domain"/>
    <property type="match status" value="1"/>
</dbReference>
<evidence type="ECO:0000259" key="1">
    <source>
        <dbReference type="PROSITE" id="PS50181"/>
    </source>
</evidence>
<comment type="caution">
    <text evidence="2">The sequence shown here is derived from an EMBL/GenBank/DDBJ whole genome shotgun (WGS) entry which is preliminary data.</text>
</comment>
<dbReference type="Pfam" id="PF00646">
    <property type="entry name" value="F-box"/>
    <property type="match status" value="1"/>
</dbReference>
<dbReference type="Pfam" id="PF07734">
    <property type="entry name" value="FBA_1"/>
    <property type="match status" value="1"/>
</dbReference>
<accession>A0A176VR52</accession>
<dbReference type="PROSITE" id="PS50181">
    <property type="entry name" value="FBOX"/>
    <property type="match status" value="1"/>
</dbReference>
<dbReference type="AlphaFoldDB" id="A0A176VR52"/>
<dbReference type="InterPro" id="IPR050796">
    <property type="entry name" value="SCF_F-box_component"/>
</dbReference>
<dbReference type="PANTHER" id="PTHR31672">
    <property type="entry name" value="BNACNNG10540D PROTEIN"/>
    <property type="match status" value="1"/>
</dbReference>
<proteinExistence type="predicted"/>
<protein>
    <recommendedName>
        <fullName evidence="1">F-box domain-containing protein</fullName>
    </recommendedName>
</protein>
<organism evidence="2 3">
    <name type="scientific">Marchantia polymorpha subsp. ruderalis</name>
    <dbReference type="NCBI Taxonomy" id="1480154"/>
    <lineage>
        <taxon>Eukaryota</taxon>
        <taxon>Viridiplantae</taxon>
        <taxon>Streptophyta</taxon>
        <taxon>Embryophyta</taxon>
        <taxon>Marchantiophyta</taxon>
        <taxon>Marchantiopsida</taxon>
        <taxon>Marchantiidae</taxon>
        <taxon>Marchantiales</taxon>
        <taxon>Marchantiaceae</taxon>
        <taxon>Marchantia</taxon>
    </lineage>
</organism>
<reference evidence="2" key="1">
    <citation type="submission" date="2016-03" db="EMBL/GenBank/DDBJ databases">
        <title>Mechanisms controlling the formation of the plant cell surface in tip-growing cells are functionally conserved among land plants.</title>
        <authorList>
            <person name="Honkanen S."/>
            <person name="Jones V.A."/>
            <person name="Morieri G."/>
            <person name="Champion C."/>
            <person name="Hetherington A.J."/>
            <person name="Kelly S."/>
            <person name="Saint-Marcoux D."/>
            <person name="Proust H."/>
            <person name="Prescott H."/>
            <person name="Dolan L."/>
        </authorList>
    </citation>
    <scope>NUCLEOTIDE SEQUENCE [LARGE SCALE GENOMIC DNA]</scope>
    <source>
        <tissue evidence="2">Whole gametophyte</tissue>
    </source>
</reference>
<evidence type="ECO:0000313" key="3">
    <source>
        <dbReference type="Proteomes" id="UP000077202"/>
    </source>
</evidence>
<keyword evidence="3" id="KW-1185">Reference proteome</keyword>
<name>A0A176VR52_MARPO</name>
<dbReference type="SUPFAM" id="SSF117281">
    <property type="entry name" value="Kelch motif"/>
    <property type="match status" value="1"/>
</dbReference>